<dbReference type="CDD" id="cd11304">
    <property type="entry name" value="Cadherin_repeat"/>
    <property type="match status" value="2"/>
</dbReference>
<dbReference type="SUPFAM" id="SSF51445">
    <property type="entry name" value="(Trans)glycosidases"/>
    <property type="match status" value="1"/>
</dbReference>
<dbReference type="PROSITE" id="PS50268">
    <property type="entry name" value="CADHERIN_2"/>
    <property type="match status" value="2"/>
</dbReference>
<feature type="domain" description="Cadherin" evidence="9">
    <location>
        <begin position="70"/>
        <end position="172"/>
    </location>
</feature>
<comment type="subcellular location">
    <subcellularLocation>
        <location evidence="1">Membrane</location>
    </subcellularLocation>
</comment>
<dbReference type="Gene3D" id="2.60.40.10">
    <property type="entry name" value="Immunoglobulins"/>
    <property type="match status" value="1"/>
</dbReference>
<accession>A0ABT5FBD4</accession>
<dbReference type="PANTHER" id="PTHR24027">
    <property type="entry name" value="CADHERIN-23"/>
    <property type="match status" value="1"/>
</dbReference>
<gene>
    <name evidence="10" type="ORF">PN838_08810</name>
</gene>
<dbReference type="InterPro" id="IPR013784">
    <property type="entry name" value="Carb-bd-like_fold"/>
</dbReference>
<keyword evidence="11" id="KW-1185">Reference proteome</keyword>
<evidence type="ECO:0000256" key="1">
    <source>
        <dbReference type="ARBA" id="ARBA00004370"/>
    </source>
</evidence>
<dbReference type="InterPro" id="IPR004193">
    <property type="entry name" value="Glyco_hydro_13_N"/>
</dbReference>
<dbReference type="InterPro" id="IPR039808">
    <property type="entry name" value="Cadherin"/>
</dbReference>
<evidence type="ECO:0000313" key="10">
    <source>
        <dbReference type="EMBL" id="MDC2888856.1"/>
    </source>
</evidence>
<dbReference type="InterPro" id="IPR014756">
    <property type="entry name" value="Ig_E-set"/>
</dbReference>
<dbReference type="InterPro" id="IPR002126">
    <property type="entry name" value="Cadherin-like_dom"/>
</dbReference>
<dbReference type="SUPFAM" id="SSF81296">
    <property type="entry name" value="E set domains"/>
    <property type="match status" value="2"/>
</dbReference>
<keyword evidence="5" id="KW-0378">Hydrolase</keyword>
<evidence type="ECO:0000256" key="7">
    <source>
        <dbReference type="ARBA" id="ARBA00023136"/>
    </source>
</evidence>
<dbReference type="InterPro" id="IPR040671">
    <property type="entry name" value="Pullulanase_N2"/>
</dbReference>
<evidence type="ECO:0000256" key="6">
    <source>
        <dbReference type="ARBA" id="ARBA00022837"/>
    </source>
</evidence>
<dbReference type="InterPro" id="IPR017853">
    <property type="entry name" value="GH"/>
</dbReference>
<evidence type="ECO:0000313" key="11">
    <source>
        <dbReference type="Proteomes" id="UP001528411"/>
    </source>
</evidence>
<proteinExistence type="inferred from homology"/>
<evidence type="ECO:0000256" key="3">
    <source>
        <dbReference type="ARBA" id="ARBA00022729"/>
    </source>
</evidence>
<dbReference type="Proteomes" id="UP001528411">
    <property type="component" value="Unassembled WGS sequence"/>
</dbReference>
<protein>
    <submittedName>
        <fullName evidence="10">Pullulanase-associated domain-containing protein</fullName>
    </submittedName>
</protein>
<evidence type="ECO:0000256" key="2">
    <source>
        <dbReference type="ARBA" id="ARBA00008061"/>
    </source>
</evidence>
<evidence type="ECO:0000259" key="9">
    <source>
        <dbReference type="PROSITE" id="PS50268"/>
    </source>
</evidence>
<keyword evidence="4" id="KW-0677">Repeat</keyword>
<dbReference type="Gene3D" id="2.60.40.1130">
    <property type="entry name" value="Rab geranylgeranyltransferase alpha-subunit, insert domain"/>
    <property type="match status" value="1"/>
</dbReference>
<evidence type="ECO:0000256" key="5">
    <source>
        <dbReference type="ARBA" id="ARBA00022801"/>
    </source>
</evidence>
<comment type="similarity">
    <text evidence="2">Belongs to the glycosyl hydrolase 13 family.</text>
</comment>
<reference evidence="10 11" key="1">
    <citation type="submission" date="2023-01" db="EMBL/GenBank/DDBJ databases">
        <title>Psychrosphaera sp. nov., isolated from marine algae.</title>
        <authorList>
            <person name="Bayburt H."/>
            <person name="Choi B.J."/>
            <person name="Kim J.M."/>
            <person name="Choi D.G."/>
            <person name="Jeon C.O."/>
        </authorList>
    </citation>
    <scope>NUCLEOTIDE SEQUENCE [LARGE SCALE GENOMIC DNA]</scope>
    <source>
        <strain evidence="10 11">G1-22</strain>
    </source>
</reference>
<keyword evidence="3" id="KW-0732">Signal</keyword>
<sequence>MELSDNEGIFSIDASTGQITVQNAAKLIAADLTAYQITITATDSATSPLSSSLTISVNVNSIVLNQAPVITSSAGFSVIEATSNGTTVYSAVGNDPDGDTINWSLVDPQSIFAIDQTTGEITITDSTKLIFENLTNYKITLVAQDDALVTEQSELEITVTVVKNSNSVAPSIVPTDSQAVFYYKRDDGDYSAWKIHAWNNETCDGYFDFDATSGTEWDAGLSHDGVDDNYGAYWIVDTKDGATCLNYILHSGNDKDPDDVDHKLTLADSRWAFIVSGNGIFHDPNDVTTEVPFKIENASAHWIDENTVLWNGEGDDLRIVFDDEGKLDNTFSAVNSFALTLTTLTDAQKLRVPHLVAGWKAYSFDATLAEQKSMLKQQLVLASFSGDEPISATYVQSAKALDAIYTFGADDADEVTDLGVTYNGDVISVKAWAPTAKALKLKVYAANKSLIATHDMNYDDKTGVWSYATTENESYDRHFYRFSVEVYHPVSKAVVTTEATDPYSVNTSTNGRYSQFVNLSDDDLKPTNWDSHTIPTVKNIEDATILETHIRDFSIFDTTTSVSNRGKYMAFTEAGTDANTYLSTLASSGLTHFHMLPANDIASIEEDETKRIELTSTVGELCARNGSAPVCGVASNSALIIDVLDGYDPATNEAKDLVNSLRGMDGFNWGMTRITLML</sequence>
<dbReference type="Gene3D" id="3.20.20.80">
    <property type="entry name" value="Glycosidases"/>
    <property type="match status" value="1"/>
</dbReference>
<dbReference type="EMBL" id="JAQOMS010000002">
    <property type="protein sequence ID" value="MDC2888856.1"/>
    <property type="molecule type" value="Genomic_DNA"/>
</dbReference>
<dbReference type="CDD" id="cd02860">
    <property type="entry name" value="E_set_Pullulanase"/>
    <property type="match status" value="1"/>
</dbReference>
<dbReference type="RefSeq" id="WP_272180418.1">
    <property type="nucleotide sequence ID" value="NZ_JAQOMS010000002.1"/>
</dbReference>
<dbReference type="SUPFAM" id="SSF49313">
    <property type="entry name" value="Cadherin-like"/>
    <property type="match status" value="2"/>
</dbReference>
<dbReference type="Gene3D" id="2.60.40.60">
    <property type="entry name" value="Cadherins"/>
    <property type="match status" value="2"/>
</dbReference>
<feature type="domain" description="Cadherin" evidence="9">
    <location>
        <begin position="4"/>
        <end position="70"/>
    </location>
</feature>
<evidence type="ECO:0000256" key="4">
    <source>
        <dbReference type="ARBA" id="ARBA00022737"/>
    </source>
</evidence>
<dbReference type="CDD" id="cd10315">
    <property type="entry name" value="CBM41_pullulanase"/>
    <property type="match status" value="1"/>
</dbReference>
<dbReference type="InterPro" id="IPR013783">
    <property type="entry name" value="Ig-like_fold"/>
</dbReference>
<dbReference type="PANTHER" id="PTHR24027:SF438">
    <property type="entry name" value="CADHERIN 23"/>
    <property type="match status" value="1"/>
</dbReference>
<dbReference type="Gene3D" id="2.60.40.1110">
    <property type="match status" value="1"/>
</dbReference>
<comment type="caution">
    <text evidence="10">The sequence shown here is derived from an EMBL/GenBank/DDBJ whole genome shotgun (WGS) entry which is preliminary data.</text>
</comment>
<dbReference type="InterPro" id="IPR015919">
    <property type="entry name" value="Cadherin-like_sf"/>
</dbReference>
<dbReference type="Pfam" id="PF03714">
    <property type="entry name" value="PUD"/>
    <property type="match status" value="1"/>
</dbReference>
<organism evidence="10 11">
    <name type="scientific">Psychrosphaera algicola</name>
    <dbReference type="NCBI Taxonomy" id="3023714"/>
    <lineage>
        <taxon>Bacteria</taxon>
        <taxon>Pseudomonadati</taxon>
        <taxon>Pseudomonadota</taxon>
        <taxon>Gammaproteobacteria</taxon>
        <taxon>Alteromonadales</taxon>
        <taxon>Pseudoalteromonadaceae</taxon>
        <taxon>Psychrosphaera</taxon>
    </lineage>
</organism>
<evidence type="ECO:0000256" key="8">
    <source>
        <dbReference type="ARBA" id="ARBA00023295"/>
    </source>
</evidence>
<keyword evidence="7" id="KW-0472">Membrane</keyword>
<dbReference type="InterPro" id="IPR005323">
    <property type="entry name" value="CBM41_pullulanase"/>
</dbReference>
<dbReference type="SUPFAM" id="SSF49452">
    <property type="entry name" value="Starch-binding domain-like"/>
    <property type="match status" value="1"/>
</dbReference>
<name>A0ABT5FBD4_9GAMM</name>
<keyword evidence="6" id="KW-0106">Calcium</keyword>
<keyword evidence="8" id="KW-0326">Glycosidase</keyword>
<dbReference type="Pfam" id="PF02922">
    <property type="entry name" value="CBM_48"/>
    <property type="match status" value="1"/>
</dbReference>
<dbReference type="Pfam" id="PF17967">
    <property type="entry name" value="Pullulanase_N2"/>
    <property type="match status" value="1"/>
</dbReference>